<dbReference type="OrthoDB" id="2687845at2759"/>
<proteinExistence type="predicted"/>
<protein>
    <submittedName>
        <fullName evidence="1">Uncharacterized protein</fullName>
    </submittedName>
</protein>
<dbReference type="AlphaFoldDB" id="A0A9P7FEG5"/>
<name>A0A9P7FEG5_9AGAM</name>
<comment type="caution">
    <text evidence="1">The sequence shown here is derived from an EMBL/GenBank/DDBJ whole genome shotgun (WGS) entry which is preliminary data.</text>
</comment>
<keyword evidence="2" id="KW-1185">Reference proteome</keyword>
<reference evidence="1" key="1">
    <citation type="journal article" date="2020" name="New Phytol.">
        <title>Comparative genomics reveals dynamic genome evolution in host specialist ectomycorrhizal fungi.</title>
        <authorList>
            <person name="Lofgren L.A."/>
            <person name="Nguyen N.H."/>
            <person name="Vilgalys R."/>
            <person name="Ruytinx J."/>
            <person name="Liao H.L."/>
            <person name="Branco S."/>
            <person name="Kuo A."/>
            <person name="LaButti K."/>
            <person name="Lipzen A."/>
            <person name="Andreopoulos W."/>
            <person name="Pangilinan J."/>
            <person name="Riley R."/>
            <person name="Hundley H."/>
            <person name="Na H."/>
            <person name="Barry K."/>
            <person name="Grigoriev I.V."/>
            <person name="Stajich J.E."/>
            <person name="Kennedy P.G."/>
        </authorList>
    </citation>
    <scope>NUCLEOTIDE SEQUENCE</scope>
    <source>
        <strain evidence="1">FC423</strain>
    </source>
</reference>
<organism evidence="1 2">
    <name type="scientific">Suillus discolor</name>
    <dbReference type="NCBI Taxonomy" id="1912936"/>
    <lineage>
        <taxon>Eukaryota</taxon>
        <taxon>Fungi</taxon>
        <taxon>Dikarya</taxon>
        <taxon>Basidiomycota</taxon>
        <taxon>Agaricomycotina</taxon>
        <taxon>Agaricomycetes</taxon>
        <taxon>Agaricomycetidae</taxon>
        <taxon>Boletales</taxon>
        <taxon>Suillineae</taxon>
        <taxon>Suillaceae</taxon>
        <taxon>Suillus</taxon>
    </lineage>
</organism>
<dbReference type="Proteomes" id="UP000823399">
    <property type="component" value="Unassembled WGS sequence"/>
</dbReference>
<gene>
    <name evidence="1" type="ORF">F5147DRAFT_758616</name>
</gene>
<dbReference type="EMBL" id="JABBWM010000008">
    <property type="protein sequence ID" value="KAG2115180.1"/>
    <property type="molecule type" value="Genomic_DNA"/>
</dbReference>
<dbReference type="RefSeq" id="XP_041296897.1">
    <property type="nucleotide sequence ID" value="XM_041440409.1"/>
</dbReference>
<evidence type="ECO:0000313" key="2">
    <source>
        <dbReference type="Proteomes" id="UP000823399"/>
    </source>
</evidence>
<accession>A0A9P7FEG5</accession>
<dbReference type="GeneID" id="64702668"/>
<evidence type="ECO:0000313" key="1">
    <source>
        <dbReference type="EMBL" id="KAG2115180.1"/>
    </source>
</evidence>
<sequence>MISTTTLTRTARIALQGYLTAAFFKEIVVDRTIQVISRSEKVSISLVTSTVCSSTAVLLLATAKAARQFLSDDFQCVPAHKDVDNTAEPNAPFAGDKFANAISTTNAFETPAQPSSSLAVIESIEPAFDGPTEGLFTIDSDTTLIASDEYLDEDVFFGNCVSDNIDLDPLTGESTFYEEDCQVTAQCLTDNEPENILHVKHDTHTIDNLIRAMSALSLDDVPSHISTHSLDDVSSHISTISLDDVSSHILTTSLDDVSSHISTISLADVPSEYDSQTIDNLTRAMSALSLDDVPSRISTISLADVPSPLSPLSNVPSHFNSTLSLDNVSFDDPPSRLSTLPLDHVPSHLLILRPHVDNGSPHSSKCQPQRTVVHNHAIDNLVRKMVATISLDNVPSHLSKFQPHLHDHAIDALLQKSKAPTLDDNHAIDALLQKSEALITAYENPTIDALLQNSETLVAINALAFDGIDALLQKSEALITAYENPTIDALALDGNHAIDALLQKSEALVAPNENSTIDALALDGNNAIDALLQKSEAPVASNENSTIDALALDGDHAMDALLHTLEALTLDNNHAIQVDALLHRSDAHTLDDNISQSSKHMLQDNTDDSSHLHHHTTNSLLPNIEVINPRNFNYDTPYTTMLSTPYFEIWSLLFSRITPSSHQNHDHSIGILPAAELRMTSTNNDTSFPTHLVSEVPYDPTPSGLSRCPLRHGVILSTRLRVPHILRVDITALR</sequence>